<dbReference type="OrthoDB" id="401053at2"/>
<accession>A0A0G3WIB4</accession>
<sequence length="268" mass="31289">MFKLKKNILILFILFVSNYAFGKEGTFLPPKLLLSTTSSFSGYVIENDNFYVISADAVYQFRNATLEKLNVRQYPGTIVDNSRRDGRDYENFDNKLIINKDKYIELVPYYTEQERVAKLHRGIDVSDVDKLFKLVDNSNGIKKIISKNYRCIAAGNNIYIDSQNEKIYFYGFEISGIIGKRTKKDVLEDVIGIFVCDIKTEQFSRVRVEKRDSPYRKTFTDPIRIPNTKYLIYHTFSLGGYPVDSSEFAVKEIRGMEVWIQEIPQWEY</sequence>
<dbReference type="STRING" id="1408281.Epro_0654"/>
<gene>
    <name evidence="1" type="ORF">Epro_0654</name>
</gene>
<keyword evidence="2" id="KW-1185">Reference proteome</keyword>
<proteinExistence type="predicted"/>
<reference evidence="1 2" key="1">
    <citation type="submission" date="2014-09" db="EMBL/GenBank/DDBJ databases">
        <title>Complete genome sequence of Endomicrobium proavitum.</title>
        <authorList>
            <person name="Zheng H."/>
        </authorList>
    </citation>
    <scope>NUCLEOTIDE SEQUENCE [LARGE SCALE GENOMIC DNA]</scope>
    <source>
        <strain evidence="1 2">Rsa215</strain>
    </source>
</reference>
<dbReference type="KEGG" id="epo:Epro_0654"/>
<dbReference type="Proteomes" id="UP000035337">
    <property type="component" value="Chromosome"/>
</dbReference>
<dbReference type="RefSeq" id="WP_052570575.1">
    <property type="nucleotide sequence ID" value="NZ_CP009498.1"/>
</dbReference>
<evidence type="ECO:0000313" key="2">
    <source>
        <dbReference type="Proteomes" id="UP000035337"/>
    </source>
</evidence>
<evidence type="ECO:0000313" key="1">
    <source>
        <dbReference type="EMBL" id="AKL98033.1"/>
    </source>
</evidence>
<organism evidence="1 2">
    <name type="scientific">Endomicrobium proavitum</name>
    <dbReference type="NCBI Taxonomy" id="1408281"/>
    <lineage>
        <taxon>Bacteria</taxon>
        <taxon>Pseudomonadati</taxon>
        <taxon>Elusimicrobiota</taxon>
        <taxon>Endomicrobiia</taxon>
        <taxon>Endomicrobiales</taxon>
        <taxon>Endomicrobiaceae</taxon>
        <taxon>Endomicrobium</taxon>
    </lineage>
</organism>
<name>A0A0G3WIB4_9BACT</name>
<dbReference type="EMBL" id="CP009498">
    <property type="protein sequence ID" value="AKL98033.1"/>
    <property type="molecule type" value="Genomic_DNA"/>
</dbReference>
<dbReference type="AlphaFoldDB" id="A0A0G3WIB4"/>
<protein>
    <submittedName>
        <fullName evidence="1">Uncharacterized protein</fullName>
    </submittedName>
</protein>